<feature type="transmembrane region" description="Helical" evidence="1">
    <location>
        <begin position="21"/>
        <end position="42"/>
    </location>
</feature>
<feature type="transmembrane region" description="Helical" evidence="1">
    <location>
        <begin position="144"/>
        <end position="167"/>
    </location>
</feature>
<sequence>MNAYVPLLGEKKAGYRVSSRALTVMLMANAALICVVLCFMHGSATLGAPVAARTRAAPMYRINSRPATRAFSAITNYESFKNEMNSKYPDKWTMKGDAMYTDFSKQFDEKIKFLNDEVTKLEGSVKSPKDMENEDAGVPTDGSAILATVLLAGLPVLTIAGLVTGVISTVQPE</sequence>
<organism evidence="2">
    <name type="scientific">Amorphochlora amoebiformis</name>
    <dbReference type="NCBI Taxonomy" id="1561963"/>
    <lineage>
        <taxon>Eukaryota</taxon>
        <taxon>Sar</taxon>
        <taxon>Rhizaria</taxon>
        <taxon>Cercozoa</taxon>
        <taxon>Chlorarachniophyceae</taxon>
        <taxon>Amorphochlora</taxon>
    </lineage>
</organism>
<protein>
    <submittedName>
        <fullName evidence="2">Uncharacterized protein</fullName>
    </submittedName>
</protein>
<accession>A0A7S0DBM9</accession>
<name>A0A7S0DBM9_9EUKA</name>
<keyword evidence="1" id="KW-0812">Transmembrane</keyword>
<reference evidence="2" key="1">
    <citation type="submission" date="2021-01" db="EMBL/GenBank/DDBJ databases">
        <authorList>
            <person name="Corre E."/>
            <person name="Pelletier E."/>
            <person name="Niang G."/>
            <person name="Scheremetjew M."/>
            <person name="Finn R."/>
            <person name="Kale V."/>
            <person name="Holt S."/>
            <person name="Cochrane G."/>
            <person name="Meng A."/>
            <person name="Brown T."/>
            <person name="Cohen L."/>
        </authorList>
    </citation>
    <scope>NUCLEOTIDE SEQUENCE</scope>
    <source>
        <strain evidence="2">CCMP2058</strain>
    </source>
</reference>
<evidence type="ECO:0000313" key="2">
    <source>
        <dbReference type="EMBL" id="CAD8449797.1"/>
    </source>
</evidence>
<dbReference type="EMBL" id="HBEM01014768">
    <property type="protein sequence ID" value="CAD8449797.1"/>
    <property type="molecule type" value="Transcribed_RNA"/>
</dbReference>
<evidence type="ECO:0000256" key="1">
    <source>
        <dbReference type="SAM" id="Phobius"/>
    </source>
</evidence>
<keyword evidence="1" id="KW-0472">Membrane</keyword>
<proteinExistence type="predicted"/>
<dbReference type="AlphaFoldDB" id="A0A7S0DBM9"/>
<keyword evidence="1" id="KW-1133">Transmembrane helix</keyword>
<gene>
    <name evidence="2" type="ORF">LAMO00422_LOCUS10183</name>
</gene>